<name>A0A646KQI3_STRJU</name>
<protein>
    <recommendedName>
        <fullName evidence="3">DUF4242 domain-containing protein</fullName>
    </recommendedName>
</protein>
<evidence type="ECO:0000313" key="1">
    <source>
        <dbReference type="EMBL" id="MQT04307.1"/>
    </source>
</evidence>
<reference evidence="1 2" key="1">
    <citation type="submission" date="2019-05" db="EMBL/GenBank/DDBJ databases">
        <title>Comparative genomics and metabolomics analyses of clavulanic acid producing Streptomyces species provides insight into specialized metabolism and evolution of beta-lactam biosynthetic gene clusters.</title>
        <authorList>
            <person name="Moore M.A."/>
            <person name="Cruz-Morales P."/>
            <person name="Barona Gomez F."/>
            <person name="Kapil T."/>
        </authorList>
    </citation>
    <scope>NUCLEOTIDE SEQUENCE [LARGE SCALE GENOMIC DNA]</scope>
    <source>
        <strain evidence="1 2">NRRL 5741</strain>
    </source>
</reference>
<dbReference type="Proteomes" id="UP000419138">
    <property type="component" value="Unassembled WGS sequence"/>
</dbReference>
<evidence type="ECO:0000313" key="2">
    <source>
        <dbReference type="Proteomes" id="UP000419138"/>
    </source>
</evidence>
<keyword evidence="2" id="KW-1185">Reference proteome</keyword>
<comment type="caution">
    <text evidence="1">The sequence shown here is derived from an EMBL/GenBank/DDBJ whole genome shotgun (WGS) entry which is preliminary data.</text>
</comment>
<evidence type="ECO:0008006" key="3">
    <source>
        <dbReference type="Google" id="ProtNLM"/>
    </source>
</evidence>
<organism evidence="1 2">
    <name type="scientific">Streptomyces jumonjinensis</name>
    <dbReference type="NCBI Taxonomy" id="1945"/>
    <lineage>
        <taxon>Bacteria</taxon>
        <taxon>Bacillati</taxon>
        <taxon>Actinomycetota</taxon>
        <taxon>Actinomycetes</taxon>
        <taxon>Kitasatosporales</taxon>
        <taxon>Streptomycetaceae</taxon>
        <taxon>Streptomyces</taxon>
    </lineage>
</organism>
<gene>
    <name evidence="1" type="ORF">FF041_30340</name>
</gene>
<dbReference type="EMBL" id="VCLA01000191">
    <property type="protein sequence ID" value="MQT04307.1"/>
    <property type="molecule type" value="Genomic_DNA"/>
</dbReference>
<accession>A0A646KQI3</accession>
<dbReference type="OrthoDB" id="4206602at2"/>
<sequence length="106" mass="11887">MCEWRFSLHMQDPLTPEQNDTLDRLDCFNDGLMSLIEGPGYAKFVCHFEATTLTEAITEAIARFEYFPGVLIRSVELDPISLEHNSMATPSVVAAPPRLPYPAEAE</sequence>
<dbReference type="AlphaFoldDB" id="A0A646KQI3"/>
<proteinExistence type="predicted"/>